<dbReference type="RefSeq" id="WP_064009404.1">
    <property type="nucleotide sequence ID" value="NZ_LUUG01000088.1"/>
</dbReference>
<dbReference type="PANTHER" id="PTHR34219">
    <property type="entry name" value="IRON-REGULATED INNER MEMBRANE PROTEIN-RELATED"/>
    <property type="match status" value="1"/>
</dbReference>
<accession>A0A177M8A5</accession>
<dbReference type="Pfam" id="PF03929">
    <property type="entry name" value="PepSY_TM"/>
    <property type="match status" value="1"/>
</dbReference>
<sequence length="418" mass="46797">MNATNQQSGPSVPAETSHISLSRLKARRKRWLTVHLWLGVTLGLLLSIYGITGSILVFYPEIDEWLHPDMLTVEVPTHAEYRPLAEIFAAGKAAMPPQAKQNFATYPRNEFAAFKLRFAVADANGALERWEVGVDPYTAKVTGKQLQERSGDCLPSTFIGLMFELHYALLLPNDISTVVVGLSGILLIISTLTGLIVWWPLTGKWRQALTFKPRAGKVRFNYDLHKISGFYTLLVMVPVLFSGIYMVLPHNVVPVLELFSPVTYRYWFQSTPPYPNAPAIGMDEAVAIAFKQYPQGRPHWIYGAAEPTKTYTVCQDGVDAPGSILQRRCTVIDRYSGKILDLDDPSLPTATAGEVFTHWQWPLHSGQAFGMTGRILVFITGLACPVLFVTGVIRWLQKRRGNRLPAKINRHRHCRPDA</sequence>
<keyword evidence="1" id="KW-0812">Transmembrane</keyword>
<gene>
    <name evidence="2" type="ORF">A1332_17025</name>
</gene>
<feature type="transmembrane region" description="Helical" evidence="1">
    <location>
        <begin position="175"/>
        <end position="199"/>
    </location>
</feature>
<dbReference type="InterPro" id="IPR005625">
    <property type="entry name" value="PepSY-ass_TM"/>
</dbReference>
<evidence type="ECO:0000313" key="3">
    <source>
        <dbReference type="Proteomes" id="UP000078090"/>
    </source>
</evidence>
<comment type="caution">
    <text evidence="2">The sequence shown here is derived from an EMBL/GenBank/DDBJ whole genome shotgun (WGS) entry which is preliminary data.</text>
</comment>
<feature type="transmembrane region" description="Helical" evidence="1">
    <location>
        <begin position="375"/>
        <end position="396"/>
    </location>
</feature>
<proteinExistence type="predicted"/>
<dbReference type="OrthoDB" id="5294804at2"/>
<reference evidence="2 3" key="1">
    <citation type="submission" date="2016-03" db="EMBL/GenBank/DDBJ databases">
        <authorList>
            <person name="Ploux O."/>
        </authorList>
    </citation>
    <scope>NUCLEOTIDE SEQUENCE [LARGE SCALE GENOMIC DNA]</scope>
    <source>
        <strain evidence="2 3">R-45363</strain>
    </source>
</reference>
<feature type="transmembrane region" description="Helical" evidence="1">
    <location>
        <begin position="32"/>
        <end position="59"/>
    </location>
</feature>
<dbReference type="PANTHER" id="PTHR34219:SF3">
    <property type="entry name" value="BLL7967 PROTEIN"/>
    <property type="match status" value="1"/>
</dbReference>
<protein>
    <submittedName>
        <fullName evidence="2">Peptidase</fullName>
    </submittedName>
</protein>
<evidence type="ECO:0000256" key="1">
    <source>
        <dbReference type="SAM" id="Phobius"/>
    </source>
</evidence>
<dbReference type="AlphaFoldDB" id="A0A177M8A5"/>
<feature type="transmembrane region" description="Helical" evidence="1">
    <location>
        <begin position="229"/>
        <end position="248"/>
    </location>
</feature>
<organism evidence="2 3">
    <name type="scientific">Methylomonas methanica</name>
    <dbReference type="NCBI Taxonomy" id="421"/>
    <lineage>
        <taxon>Bacteria</taxon>
        <taxon>Pseudomonadati</taxon>
        <taxon>Pseudomonadota</taxon>
        <taxon>Gammaproteobacteria</taxon>
        <taxon>Methylococcales</taxon>
        <taxon>Methylococcaceae</taxon>
        <taxon>Methylomonas</taxon>
    </lineage>
</organism>
<dbReference type="Proteomes" id="UP000078090">
    <property type="component" value="Unassembled WGS sequence"/>
</dbReference>
<keyword evidence="1" id="KW-0472">Membrane</keyword>
<dbReference type="EMBL" id="LUUG01000088">
    <property type="protein sequence ID" value="OAI01585.1"/>
    <property type="molecule type" value="Genomic_DNA"/>
</dbReference>
<keyword evidence="1" id="KW-1133">Transmembrane helix</keyword>
<name>A0A177M8A5_METMH</name>
<evidence type="ECO:0000313" key="2">
    <source>
        <dbReference type="EMBL" id="OAI01585.1"/>
    </source>
</evidence>